<dbReference type="PANTHER" id="PTHR11946:SF109">
    <property type="entry name" value="VALINE--TRNA LIGASE"/>
    <property type="match status" value="1"/>
</dbReference>
<dbReference type="Proteomes" id="UP001217089">
    <property type="component" value="Unassembled WGS sequence"/>
</dbReference>
<comment type="caution">
    <text evidence="9">The sequence shown here is derived from an EMBL/GenBank/DDBJ whole genome shotgun (WGS) entry which is preliminary data.</text>
</comment>
<keyword evidence="5" id="KW-0067">ATP-binding</keyword>
<organism evidence="9 10">
    <name type="scientific">Tegillarca granosa</name>
    <name type="common">Malaysian cockle</name>
    <name type="synonym">Anadara granosa</name>
    <dbReference type="NCBI Taxonomy" id="220873"/>
    <lineage>
        <taxon>Eukaryota</taxon>
        <taxon>Metazoa</taxon>
        <taxon>Spiralia</taxon>
        <taxon>Lophotrochozoa</taxon>
        <taxon>Mollusca</taxon>
        <taxon>Bivalvia</taxon>
        <taxon>Autobranchia</taxon>
        <taxon>Pteriomorphia</taxon>
        <taxon>Arcoida</taxon>
        <taxon>Arcoidea</taxon>
        <taxon>Arcidae</taxon>
        <taxon>Tegillarca</taxon>
    </lineage>
</organism>
<dbReference type="InterPro" id="IPR009008">
    <property type="entry name" value="Val/Leu/Ile-tRNA-synth_edit"/>
</dbReference>
<evidence type="ECO:0000256" key="7">
    <source>
        <dbReference type="ARBA" id="ARBA00023146"/>
    </source>
</evidence>
<dbReference type="Gene3D" id="3.90.740.10">
    <property type="entry name" value="Valyl/Leucyl/Isoleucyl-tRNA synthetase, editing domain"/>
    <property type="match status" value="1"/>
</dbReference>
<reference evidence="9 10" key="1">
    <citation type="submission" date="2022-12" db="EMBL/GenBank/DDBJ databases">
        <title>Chromosome-level genome of Tegillarca granosa.</title>
        <authorList>
            <person name="Kim J."/>
        </authorList>
    </citation>
    <scope>NUCLEOTIDE SEQUENCE [LARGE SCALE GENOMIC DNA]</scope>
    <source>
        <strain evidence="9">Teg-2019</strain>
        <tissue evidence="9">Adductor muscle</tissue>
    </source>
</reference>
<proteinExistence type="inferred from homology"/>
<evidence type="ECO:0000313" key="9">
    <source>
        <dbReference type="EMBL" id="KAJ8299985.1"/>
    </source>
</evidence>
<dbReference type="SUPFAM" id="SSF50677">
    <property type="entry name" value="ValRS/IleRS/LeuRS editing domain"/>
    <property type="match status" value="1"/>
</dbReference>
<comment type="similarity">
    <text evidence="1">Belongs to the class-I aminoacyl-tRNA synthetase family.</text>
</comment>
<evidence type="ECO:0000313" key="10">
    <source>
        <dbReference type="Proteomes" id="UP001217089"/>
    </source>
</evidence>
<protein>
    <recommendedName>
        <fullName evidence="2">valine--tRNA ligase</fullName>
        <ecNumber evidence="2">6.1.1.9</ecNumber>
    </recommendedName>
    <alternativeName>
        <fullName evidence="8">Valyl-tRNA synthetase</fullName>
    </alternativeName>
</protein>
<evidence type="ECO:0000256" key="2">
    <source>
        <dbReference type="ARBA" id="ARBA00013169"/>
    </source>
</evidence>
<keyword evidence="4" id="KW-0547">Nucleotide-binding</keyword>
<evidence type="ECO:0000256" key="4">
    <source>
        <dbReference type="ARBA" id="ARBA00022741"/>
    </source>
</evidence>
<evidence type="ECO:0000256" key="8">
    <source>
        <dbReference type="ARBA" id="ARBA00029936"/>
    </source>
</evidence>
<dbReference type="PANTHER" id="PTHR11946">
    <property type="entry name" value="VALYL-TRNA SYNTHETASES"/>
    <property type="match status" value="1"/>
</dbReference>
<sequence>MDPKLVRAVTEAFIRLHDKGLIYRSVRLVDKKELTGRTLLQVPGYKDKVEFGVLVSFAYPEIVVATTRIETMLGDTAVAVHPQDERYKHLHGKFVNHPLLERRLPIGMKRFDARKAVLQALKDKGLYKETKENPMVVPTLSWAH</sequence>
<gene>
    <name evidence="9" type="ORF">KUTeg_021504</name>
</gene>
<dbReference type="EC" id="6.1.1.9" evidence="2"/>
<dbReference type="EMBL" id="JARBDR010000919">
    <property type="protein sequence ID" value="KAJ8299985.1"/>
    <property type="molecule type" value="Genomic_DNA"/>
</dbReference>
<accession>A0ABQ9E904</accession>
<evidence type="ECO:0000256" key="1">
    <source>
        <dbReference type="ARBA" id="ARBA00005594"/>
    </source>
</evidence>
<keyword evidence="3" id="KW-0436">Ligase</keyword>
<name>A0ABQ9E904_TEGGR</name>
<evidence type="ECO:0000256" key="3">
    <source>
        <dbReference type="ARBA" id="ARBA00022598"/>
    </source>
</evidence>
<evidence type="ECO:0000256" key="6">
    <source>
        <dbReference type="ARBA" id="ARBA00022917"/>
    </source>
</evidence>
<keyword evidence="6" id="KW-0648">Protein biosynthesis</keyword>
<dbReference type="InterPro" id="IPR002303">
    <property type="entry name" value="Valyl-tRNA_ligase"/>
</dbReference>
<evidence type="ECO:0000256" key="5">
    <source>
        <dbReference type="ARBA" id="ARBA00022840"/>
    </source>
</evidence>
<keyword evidence="10" id="KW-1185">Reference proteome</keyword>
<keyword evidence="7" id="KW-0030">Aminoacyl-tRNA synthetase</keyword>